<comment type="caution">
    <text evidence="2">The sequence shown here is derived from an EMBL/GenBank/DDBJ whole genome shotgun (WGS) entry which is preliminary data.</text>
</comment>
<sequence>MADRVVESSDIEVPEIPELLEKVLLFCLEESKEKMRAGEDVVPFTALVVKENLFMENHPGETAEQCFAFARHTVANARGAQAYALCYDGYLEVDDEVKDCLIAEGGIPGEEEGYAVGVLYTAGEDGKPVFEDEPAYIGASPNFMEDLKEAEAYTDEEIDEKYLSDCDEGEAEAEEQD</sequence>
<proteinExistence type="predicted"/>
<evidence type="ECO:0000256" key="1">
    <source>
        <dbReference type="SAM" id="MobiDB-lite"/>
    </source>
</evidence>
<protein>
    <submittedName>
        <fullName evidence="2">Uncharacterized protein</fullName>
    </submittedName>
</protein>
<evidence type="ECO:0000313" key="2">
    <source>
        <dbReference type="EMBL" id="NBI34139.1"/>
    </source>
</evidence>
<feature type="region of interest" description="Disordered" evidence="1">
    <location>
        <begin position="154"/>
        <end position="177"/>
    </location>
</feature>
<dbReference type="AlphaFoldDB" id="A0A7C9JD34"/>
<accession>A0A7C9JD34</accession>
<name>A0A7C9JD34_9BACT</name>
<gene>
    <name evidence="2" type="ORF">D1639_03660</name>
</gene>
<reference evidence="2" key="1">
    <citation type="submission" date="2018-08" db="EMBL/GenBank/DDBJ databases">
        <title>Murine metabolic-syndrome-specific gut microbial biobank.</title>
        <authorList>
            <person name="Liu C."/>
        </authorList>
    </citation>
    <scope>NUCLEOTIDE SEQUENCE [LARGE SCALE GENOMIC DNA]</scope>
    <source>
        <strain evidence="2">Z82</strain>
    </source>
</reference>
<dbReference type="EMBL" id="QWKH01000016">
    <property type="protein sequence ID" value="NBI34139.1"/>
    <property type="molecule type" value="Genomic_DNA"/>
</dbReference>
<organism evidence="2">
    <name type="scientific">Muribaculaceae bacterium Z82</name>
    <dbReference type="NCBI Taxonomy" id="2304548"/>
    <lineage>
        <taxon>Bacteria</taxon>
        <taxon>Pseudomonadati</taxon>
        <taxon>Bacteroidota</taxon>
        <taxon>Bacteroidia</taxon>
        <taxon>Bacteroidales</taxon>
        <taxon>Muribaculaceae</taxon>
    </lineage>
</organism>